<organism evidence="1">
    <name type="scientific">Dulem virus 42</name>
    <dbReference type="NCBI Taxonomy" id="3145760"/>
    <lineage>
        <taxon>Viruses</taxon>
        <taxon>Duplodnaviria</taxon>
        <taxon>Heunggongvirae</taxon>
        <taxon>Uroviricota</taxon>
        <taxon>Caudoviricetes</taxon>
    </lineage>
</organism>
<protein>
    <submittedName>
        <fullName evidence="1">Uncharacterized protein</fullName>
    </submittedName>
</protein>
<evidence type="ECO:0000313" key="1">
    <source>
        <dbReference type="EMBL" id="XCD08329.1"/>
    </source>
</evidence>
<accession>A0AAU8B7L3</accession>
<proteinExistence type="predicted"/>
<dbReference type="EMBL" id="PP511876">
    <property type="protein sequence ID" value="XCD08329.1"/>
    <property type="molecule type" value="Genomic_DNA"/>
</dbReference>
<sequence length="105" mass="12189">MSTKYKASSTNLPWMNQPVCYFEDNMIHVLVDQYQMSKNQGDLTFNVQYIKYPKKFVDNIKNDNVEFELNDSAAEEMINLAIVMSLEIVESSRLESKIKTLPLES</sequence>
<name>A0AAU8B7L3_9CAUD</name>
<reference evidence="1" key="1">
    <citation type="submission" date="2024-03" db="EMBL/GenBank/DDBJ databases">
        <title>Diverse circular DNA viruses in blood, oral, and fecal samples of captive lemurs.</title>
        <authorList>
            <person name="Paietta E.N."/>
            <person name="Kraberger S."/>
            <person name="Lund M.C."/>
            <person name="Custer J.M."/>
            <person name="Vargas K.M."/>
            <person name="Ehmke E.E."/>
            <person name="Yoder A.D."/>
            <person name="Varsani A."/>
        </authorList>
    </citation>
    <scope>NUCLEOTIDE SEQUENCE</scope>
    <source>
        <strain evidence="1">Duke_30FF_63</strain>
    </source>
</reference>